<sequence length="62" mass="6274">MTPAQAAVTKVDRNMFLAVCLPRLLATGSMVARGPARPAAGWGRARVLTVGGGGSTDRGAHA</sequence>
<proteinExistence type="predicted"/>
<accession>A0A7J0CYI1</accession>
<protein>
    <submittedName>
        <fullName evidence="1">Uncharacterized protein</fullName>
    </submittedName>
</protein>
<gene>
    <name evidence="1" type="ORF">Smic_53610</name>
</gene>
<evidence type="ECO:0000313" key="1">
    <source>
        <dbReference type="EMBL" id="GFN06805.1"/>
    </source>
</evidence>
<reference evidence="1 2" key="1">
    <citation type="submission" date="2020-05" db="EMBL/GenBank/DDBJ databases">
        <title>Whole genome shotgun sequence of Streptomyces microflavus NBRC 13062.</title>
        <authorList>
            <person name="Komaki H."/>
            <person name="Tamura T."/>
        </authorList>
    </citation>
    <scope>NUCLEOTIDE SEQUENCE [LARGE SCALE GENOMIC DNA]</scope>
    <source>
        <strain evidence="1 2">NBRC 13062</strain>
    </source>
</reference>
<name>A0A7J0CYI1_STRMI</name>
<dbReference type="Proteomes" id="UP000498740">
    <property type="component" value="Unassembled WGS sequence"/>
</dbReference>
<dbReference type="EMBL" id="BLWD01000001">
    <property type="protein sequence ID" value="GFN06805.1"/>
    <property type="molecule type" value="Genomic_DNA"/>
</dbReference>
<organism evidence="1 2">
    <name type="scientific">Streptomyces microflavus</name>
    <name type="common">Streptomyces lipmanii</name>
    <dbReference type="NCBI Taxonomy" id="1919"/>
    <lineage>
        <taxon>Bacteria</taxon>
        <taxon>Bacillati</taxon>
        <taxon>Actinomycetota</taxon>
        <taxon>Actinomycetes</taxon>
        <taxon>Kitasatosporales</taxon>
        <taxon>Streptomycetaceae</taxon>
        <taxon>Streptomyces</taxon>
    </lineage>
</organism>
<dbReference type="AlphaFoldDB" id="A0A7J0CYI1"/>
<evidence type="ECO:0000313" key="2">
    <source>
        <dbReference type="Proteomes" id="UP000498740"/>
    </source>
</evidence>
<comment type="caution">
    <text evidence="1">The sequence shown here is derived from an EMBL/GenBank/DDBJ whole genome shotgun (WGS) entry which is preliminary data.</text>
</comment>